<dbReference type="EMBL" id="FP476056">
    <property type="protein sequence ID" value="CAZ98909.1"/>
    <property type="molecule type" value="Genomic_DNA"/>
</dbReference>
<evidence type="ECO:0000313" key="1">
    <source>
        <dbReference type="EMBL" id="CAZ98909.1"/>
    </source>
</evidence>
<dbReference type="HOGENOM" id="CLU_165468_0_0_10"/>
<dbReference type="STRING" id="63186.ZOBELLIA_4774"/>
<dbReference type="OrthoDB" id="370799at2"/>
<name>G0L4U5_ZOBGA</name>
<accession>G0L4U5</accession>
<evidence type="ECO:0000313" key="2">
    <source>
        <dbReference type="Proteomes" id="UP000008898"/>
    </source>
</evidence>
<reference evidence="2" key="1">
    <citation type="submission" date="2009-07" db="EMBL/GenBank/DDBJ databases">
        <title>Complete genome sequence of Zobellia galactanivorans Dsij.</title>
        <authorList>
            <consortium name="Genoscope - CEA"/>
        </authorList>
    </citation>
    <scope>NUCLEOTIDE SEQUENCE [LARGE SCALE GENOMIC DNA]</scope>
    <source>
        <strain evidence="2">DSM 12802 / CCUG 47099 / CIP 106680 / NCIMB 13871 / Dsij</strain>
    </source>
</reference>
<dbReference type="Proteomes" id="UP000008898">
    <property type="component" value="Chromosome"/>
</dbReference>
<dbReference type="KEGG" id="zga:ZOBELLIA_4774"/>
<protein>
    <submittedName>
        <fullName evidence="1">Uncharacterized protein</fullName>
    </submittedName>
</protein>
<gene>
    <name evidence="1" type="ordered locus">zobellia_4774</name>
</gene>
<dbReference type="AlphaFoldDB" id="G0L4U5"/>
<organism evidence="1 2">
    <name type="scientific">Zobellia galactanivorans (strain DSM 12802 / CCUG 47099 / CIP 106680 / NCIMB 13871 / Dsij)</name>
    <dbReference type="NCBI Taxonomy" id="63186"/>
    <lineage>
        <taxon>Bacteria</taxon>
        <taxon>Pseudomonadati</taxon>
        <taxon>Bacteroidota</taxon>
        <taxon>Flavobacteriia</taxon>
        <taxon>Flavobacteriales</taxon>
        <taxon>Flavobacteriaceae</taxon>
        <taxon>Zobellia</taxon>
    </lineage>
</organism>
<dbReference type="PATRIC" id="fig|63186.3.peg.4682"/>
<dbReference type="RefSeq" id="WP_013996096.1">
    <property type="nucleotide sequence ID" value="NC_015844.1"/>
</dbReference>
<keyword evidence="2" id="KW-1185">Reference proteome</keyword>
<sequence length="103" mass="12050">MATPKSYEEFKKTWGGSNPPSDLSEALKAMWFAANDNWEASHDIAQEMYNETGSWIHAYLHRVEGDKFNAGYWYRKAGRSYPQSSLEQEHQEITEYLLGRWLN</sequence>
<proteinExistence type="predicted"/>
<reference evidence="1 2" key="2">
    <citation type="journal article" date="2012" name="Environ. Microbiol.">
        <title>Characterization of the first alginolytic operons in a marine bacterium: from their emergence in marine Flavobacteriia to their independent transfers to marine Proteobacteria and human gut Bacteroides.</title>
        <authorList>
            <person name="Thomas F."/>
            <person name="Barbeyron T."/>
            <person name="Tonon T."/>
            <person name="Genicot S."/>
            <person name="Czjzek M."/>
            <person name="Michel G."/>
        </authorList>
    </citation>
    <scope>NUCLEOTIDE SEQUENCE [LARGE SCALE GENOMIC DNA]</scope>
    <source>
        <strain evidence="2">DSM 12802 / CCUG 47099 / CIP 106680 / NCIMB 13871 / Dsij</strain>
    </source>
</reference>